<evidence type="ECO:0000313" key="2">
    <source>
        <dbReference type="Proteomes" id="UP000237752"/>
    </source>
</evidence>
<gene>
    <name evidence="1" type="ORF">CLV47_104117</name>
</gene>
<evidence type="ECO:0000313" key="1">
    <source>
        <dbReference type="EMBL" id="PRZ42771.1"/>
    </source>
</evidence>
<proteinExistence type="predicted"/>
<dbReference type="InterPro" id="IPR023393">
    <property type="entry name" value="START-like_dom_sf"/>
</dbReference>
<name>A0A2T1A2D4_9ACTN</name>
<reference evidence="1 2" key="1">
    <citation type="submission" date="2018-03" db="EMBL/GenBank/DDBJ databases">
        <title>Genomic Encyclopedia of Archaeal and Bacterial Type Strains, Phase II (KMG-II): from individual species to whole genera.</title>
        <authorList>
            <person name="Goeker M."/>
        </authorList>
    </citation>
    <scope>NUCLEOTIDE SEQUENCE [LARGE SCALE GENOMIC DNA]</scope>
    <source>
        <strain evidence="1 2">DSM 100065</strain>
    </source>
</reference>
<dbReference type="AlphaFoldDB" id="A0A2T1A2D4"/>
<dbReference type="SUPFAM" id="SSF55961">
    <property type="entry name" value="Bet v1-like"/>
    <property type="match status" value="1"/>
</dbReference>
<dbReference type="InterPro" id="IPR019587">
    <property type="entry name" value="Polyketide_cyclase/dehydratase"/>
</dbReference>
<sequence length="88" mass="9663">MVRVQRTFSVPVDSAKVAAYLRDFANAVHWDPGTISCTQSTSGPVAVGTKWTNVSKVLRSETELTYELTKDSADQIKREMPGIVGKYA</sequence>
<comment type="caution">
    <text evidence="1">The sequence shown here is derived from an EMBL/GenBank/DDBJ whole genome shotgun (WGS) entry which is preliminary data.</text>
</comment>
<dbReference type="Pfam" id="PF10604">
    <property type="entry name" value="Polyketide_cyc2"/>
    <property type="match status" value="1"/>
</dbReference>
<dbReference type="EMBL" id="PVUE01000004">
    <property type="protein sequence ID" value="PRZ42771.1"/>
    <property type="molecule type" value="Genomic_DNA"/>
</dbReference>
<dbReference type="Gene3D" id="3.30.530.20">
    <property type="match status" value="1"/>
</dbReference>
<protein>
    <submittedName>
        <fullName evidence="1">Polyketide cyclase/dehydrase/lipid transport protein</fullName>
    </submittedName>
</protein>
<dbReference type="Proteomes" id="UP000237752">
    <property type="component" value="Unassembled WGS sequence"/>
</dbReference>
<dbReference type="OrthoDB" id="4560923at2"/>
<accession>A0A2T1A2D4</accession>
<organism evidence="1 2">
    <name type="scientific">Antricoccus suffuscus</name>
    <dbReference type="NCBI Taxonomy" id="1629062"/>
    <lineage>
        <taxon>Bacteria</taxon>
        <taxon>Bacillati</taxon>
        <taxon>Actinomycetota</taxon>
        <taxon>Actinomycetes</taxon>
        <taxon>Geodermatophilales</taxon>
        <taxon>Antricoccaceae</taxon>
        <taxon>Antricoccus</taxon>
    </lineage>
</organism>
<keyword evidence="2" id="KW-1185">Reference proteome</keyword>